<evidence type="ECO:0000313" key="6">
    <source>
        <dbReference type="Proteomes" id="UP001606134"/>
    </source>
</evidence>
<dbReference type="SUPFAM" id="SSF88713">
    <property type="entry name" value="Glycoside hydrolase/deacetylase"/>
    <property type="match status" value="1"/>
</dbReference>
<reference evidence="5 6" key="1">
    <citation type="submission" date="2024-08" db="EMBL/GenBank/DDBJ databases">
        <authorList>
            <person name="Lu H."/>
        </authorList>
    </citation>
    <scope>NUCLEOTIDE SEQUENCE [LARGE SCALE GENOMIC DNA]</scope>
    <source>
        <strain evidence="5 6">BYS78W</strain>
    </source>
</reference>
<dbReference type="InterPro" id="IPR050248">
    <property type="entry name" value="Polysacc_deacetylase_ArnD"/>
</dbReference>
<keyword evidence="6" id="KW-1185">Reference proteome</keyword>
<evidence type="ECO:0000259" key="4">
    <source>
        <dbReference type="Pfam" id="PF01522"/>
    </source>
</evidence>
<organism evidence="5 6">
    <name type="scientific">Pelomonas candidula</name>
    <dbReference type="NCBI Taxonomy" id="3299025"/>
    <lineage>
        <taxon>Bacteria</taxon>
        <taxon>Pseudomonadati</taxon>
        <taxon>Pseudomonadota</taxon>
        <taxon>Betaproteobacteria</taxon>
        <taxon>Burkholderiales</taxon>
        <taxon>Sphaerotilaceae</taxon>
        <taxon>Roseateles</taxon>
    </lineage>
</organism>
<feature type="signal peptide" evidence="3">
    <location>
        <begin position="1"/>
        <end position="21"/>
    </location>
</feature>
<proteinExistence type="predicted"/>
<evidence type="ECO:0000256" key="1">
    <source>
        <dbReference type="ARBA" id="ARBA00022723"/>
    </source>
</evidence>
<keyword evidence="3" id="KW-0732">Signal</keyword>
<evidence type="ECO:0000313" key="5">
    <source>
        <dbReference type="EMBL" id="MFG6485570.1"/>
    </source>
</evidence>
<gene>
    <name evidence="5" type="ORF">ACG04R_02740</name>
</gene>
<keyword evidence="1" id="KW-0479">Metal-binding</keyword>
<dbReference type="PROSITE" id="PS51257">
    <property type="entry name" value="PROKAR_LIPOPROTEIN"/>
    <property type="match status" value="1"/>
</dbReference>
<keyword evidence="2" id="KW-0378">Hydrolase</keyword>
<dbReference type="EMBL" id="JBIGIC010000001">
    <property type="protein sequence ID" value="MFG6485570.1"/>
    <property type="molecule type" value="Genomic_DNA"/>
</dbReference>
<dbReference type="Proteomes" id="UP001606134">
    <property type="component" value="Unassembled WGS sequence"/>
</dbReference>
<name>A0ABW7H6N7_9BURK</name>
<dbReference type="InterPro" id="IPR002509">
    <property type="entry name" value="NODB_dom"/>
</dbReference>
<dbReference type="Gene3D" id="3.20.20.370">
    <property type="entry name" value="Glycoside hydrolase/deacetylase"/>
    <property type="match status" value="1"/>
</dbReference>
<dbReference type="Pfam" id="PF01522">
    <property type="entry name" value="Polysacc_deac_1"/>
    <property type="match status" value="1"/>
</dbReference>
<feature type="domain" description="NodB homology" evidence="4">
    <location>
        <begin position="24"/>
        <end position="149"/>
    </location>
</feature>
<accession>A0ABW7H6N7</accession>
<sequence length="317" mass="34943">MPRVSYFLSLLSLAFACSAFAAGGGKRIAITIDDVPAASATAITPDETTRLNQALLAALKRHGAKAVGFVNEDRLLVPGHVDEGIAILDAWLTAGMELGNHNFGHLGLWQSSLEDVEAAVLKGEVLTRRAAEAHHAPLRYYRHPYTQTGRTEAEREAFETFLATHGYTVAPMTVEHDDYVFACVYDHLVAQRDDPGRQAVADDYDAHLRASVQVFETMSQELLGRQVPQILLIHASRLNADTLDRTLTTLTELGYSFVPLDEALRDEAYRLPARASGRFGPSWLARWARAQGVKLSVYGQPDPQGRTAQWHTQLCSH</sequence>
<dbReference type="PANTHER" id="PTHR10587:SF133">
    <property type="entry name" value="CHITIN DEACETYLASE 1-RELATED"/>
    <property type="match status" value="1"/>
</dbReference>
<evidence type="ECO:0000256" key="2">
    <source>
        <dbReference type="ARBA" id="ARBA00022801"/>
    </source>
</evidence>
<feature type="chain" id="PRO_5047228108" evidence="3">
    <location>
        <begin position="22"/>
        <end position="317"/>
    </location>
</feature>
<comment type="caution">
    <text evidence="5">The sequence shown here is derived from an EMBL/GenBank/DDBJ whole genome shotgun (WGS) entry which is preliminary data.</text>
</comment>
<dbReference type="InterPro" id="IPR011330">
    <property type="entry name" value="Glyco_hydro/deAcase_b/a-brl"/>
</dbReference>
<protein>
    <submittedName>
        <fullName evidence="5">Polysaccharide deacetylase family protein</fullName>
    </submittedName>
</protein>
<evidence type="ECO:0000256" key="3">
    <source>
        <dbReference type="SAM" id="SignalP"/>
    </source>
</evidence>
<dbReference type="RefSeq" id="WP_394406278.1">
    <property type="nucleotide sequence ID" value="NZ_JBIGIC010000001.1"/>
</dbReference>
<dbReference type="PANTHER" id="PTHR10587">
    <property type="entry name" value="GLYCOSYL TRANSFERASE-RELATED"/>
    <property type="match status" value="1"/>
</dbReference>